<dbReference type="Proteomes" id="UP001178288">
    <property type="component" value="Chromosome"/>
</dbReference>
<feature type="region of interest" description="Disordered" evidence="1">
    <location>
        <begin position="161"/>
        <end position="182"/>
    </location>
</feature>
<name>A0AA95MLA1_9BACI</name>
<evidence type="ECO:0000256" key="1">
    <source>
        <dbReference type="SAM" id="MobiDB-lite"/>
    </source>
</evidence>
<feature type="compositionally biased region" description="Basic and acidic residues" evidence="1">
    <location>
        <begin position="163"/>
        <end position="174"/>
    </location>
</feature>
<evidence type="ECO:0000256" key="2">
    <source>
        <dbReference type="SAM" id="SignalP"/>
    </source>
</evidence>
<dbReference type="PROSITE" id="PS51257">
    <property type="entry name" value="PROKAR_LIPOPROTEIN"/>
    <property type="match status" value="1"/>
</dbReference>
<dbReference type="AlphaFoldDB" id="A0AA95MLA1"/>
<evidence type="ECO:0000313" key="3">
    <source>
        <dbReference type="EMBL" id="WHY86062.1"/>
    </source>
</evidence>
<gene>
    <name evidence="3" type="ORF">QNH39_26400</name>
</gene>
<dbReference type="RefSeq" id="WP_066093571.1">
    <property type="nucleotide sequence ID" value="NZ_CP126114.1"/>
</dbReference>
<protein>
    <recommendedName>
        <fullName evidence="5">Lipoprotein</fullName>
    </recommendedName>
</protein>
<accession>A0AA95MLA1</accession>
<dbReference type="KEGG" id="nnv:QNH39_26400"/>
<evidence type="ECO:0000313" key="4">
    <source>
        <dbReference type="Proteomes" id="UP001178288"/>
    </source>
</evidence>
<evidence type="ECO:0008006" key="5">
    <source>
        <dbReference type="Google" id="ProtNLM"/>
    </source>
</evidence>
<sequence>MSKFITFTLVSCVLILVSCSSSTNGFREVSWGSSLDLVKKKEKERGNKDFEEKIDKISDENIIELWYDKIIISGQKTESLEYEFKKEFNGKIYDEPVLVEGTYYFDHNNFDEEVLLKDLKSKYGKGQKKINYMDDPYYEWISGKTQIQYWPDPYDPFLSYNHISEDSHPEKDSNENGEDTGL</sequence>
<keyword evidence="2" id="KW-0732">Signal</keyword>
<feature type="signal peptide" evidence="2">
    <location>
        <begin position="1"/>
        <end position="23"/>
    </location>
</feature>
<proteinExistence type="predicted"/>
<feature type="chain" id="PRO_5041703363" description="Lipoprotein" evidence="2">
    <location>
        <begin position="24"/>
        <end position="182"/>
    </location>
</feature>
<keyword evidence="4" id="KW-1185">Reference proteome</keyword>
<organism evidence="3 4">
    <name type="scientific">Neobacillus novalis</name>
    <dbReference type="NCBI Taxonomy" id="220687"/>
    <lineage>
        <taxon>Bacteria</taxon>
        <taxon>Bacillati</taxon>
        <taxon>Bacillota</taxon>
        <taxon>Bacilli</taxon>
        <taxon>Bacillales</taxon>
        <taxon>Bacillaceae</taxon>
        <taxon>Neobacillus</taxon>
    </lineage>
</organism>
<reference evidence="3" key="1">
    <citation type="submission" date="2023-05" db="EMBL/GenBank/DDBJ databases">
        <title>Comparative genomics of Bacillaceae isolates and their secondary metabolite potential.</title>
        <authorList>
            <person name="Song L."/>
            <person name="Nielsen L.J."/>
            <person name="Mohite O."/>
            <person name="Xu X."/>
            <person name="Weber T."/>
            <person name="Kovacs A.T."/>
        </authorList>
    </citation>
    <scope>NUCLEOTIDE SEQUENCE</scope>
    <source>
        <strain evidence="3">XLM17</strain>
    </source>
</reference>
<dbReference type="EMBL" id="CP126114">
    <property type="protein sequence ID" value="WHY86062.1"/>
    <property type="molecule type" value="Genomic_DNA"/>
</dbReference>